<keyword evidence="1" id="KW-0175">Coiled coil</keyword>
<keyword evidence="4" id="KW-1185">Reference proteome</keyword>
<evidence type="ECO:0000313" key="3">
    <source>
        <dbReference type="EMBL" id="MFC6021503.1"/>
    </source>
</evidence>
<reference evidence="4" key="1">
    <citation type="journal article" date="2019" name="Int. J. Syst. Evol. Microbiol.">
        <title>The Global Catalogue of Microorganisms (GCM) 10K type strain sequencing project: providing services to taxonomists for standard genome sequencing and annotation.</title>
        <authorList>
            <consortium name="The Broad Institute Genomics Platform"/>
            <consortium name="The Broad Institute Genome Sequencing Center for Infectious Disease"/>
            <person name="Wu L."/>
            <person name="Ma J."/>
        </authorList>
    </citation>
    <scope>NUCLEOTIDE SEQUENCE [LARGE SCALE GENOMIC DNA]</scope>
    <source>
        <strain evidence="4">ZS-35-S2</strain>
    </source>
</reference>
<evidence type="ECO:0008006" key="5">
    <source>
        <dbReference type="Google" id="ProtNLM"/>
    </source>
</evidence>
<dbReference type="EMBL" id="JBHSPR010000044">
    <property type="protein sequence ID" value="MFC6021503.1"/>
    <property type="molecule type" value="Genomic_DNA"/>
</dbReference>
<gene>
    <name evidence="3" type="ORF">ACFP2T_35710</name>
</gene>
<comment type="caution">
    <text evidence="3">The sequence shown here is derived from an EMBL/GenBank/DDBJ whole genome shotgun (WGS) entry which is preliminary data.</text>
</comment>
<accession>A0ABW1KM05</accession>
<evidence type="ECO:0000313" key="4">
    <source>
        <dbReference type="Proteomes" id="UP001596203"/>
    </source>
</evidence>
<sequence>MSTEETQEVEATETTEVVEQKKTLDQLSQEELVDYVKTLRTENAKHRTAKQAKEAELEEFRAWKESQKSEIEKANERAETAEKDRLTLLRENAALAAGLDDDLTEFVTGSTREEIRASAMKLAGKTTPTKKVGASDVFAGNRGEPVNSGPKDTKTLANDYMAALIWGQRN</sequence>
<dbReference type="RefSeq" id="WP_377429749.1">
    <property type="nucleotide sequence ID" value="NZ_JBHSPR010000044.1"/>
</dbReference>
<protein>
    <recommendedName>
        <fullName evidence="5">DUF4355 domain-containing protein</fullName>
    </recommendedName>
</protein>
<name>A0ABW1KM05_9ACTN</name>
<feature type="region of interest" description="Disordered" evidence="2">
    <location>
        <begin position="125"/>
        <end position="154"/>
    </location>
</feature>
<evidence type="ECO:0000256" key="1">
    <source>
        <dbReference type="SAM" id="Coils"/>
    </source>
</evidence>
<feature type="coiled-coil region" evidence="1">
    <location>
        <begin position="36"/>
        <end position="91"/>
    </location>
</feature>
<organism evidence="3 4">
    <name type="scientific">Plantactinospora solaniradicis</name>
    <dbReference type="NCBI Taxonomy" id="1723736"/>
    <lineage>
        <taxon>Bacteria</taxon>
        <taxon>Bacillati</taxon>
        <taxon>Actinomycetota</taxon>
        <taxon>Actinomycetes</taxon>
        <taxon>Micromonosporales</taxon>
        <taxon>Micromonosporaceae</taxon>
        <taxon>Plantactinospora</taxon>
    </lineage>
</organism>
<evidence type="ECO:0000256" key="2">
    <source>
        <dbReference type="SAM" id="MobiDB-lite"/>
    </source>
</evidence>
<proteinExistence type="predicted"/>
<dbReference type="Proteomes" id="UP001596203">
    <property type="component" value="Unassembled WGS sequence"/>
</dbReference>